<feature type="compositionally biased region" description="Polar residues" evidence="1">
    <location>
        <begin position="55"/>
        <end position="67"/>
    </location>
</feature>
<dbReference type="OrthoDB" id="10405017at2759"/>
<feature type="region of interest" description="Disordered" evidence="1">
    <location>
        <begin position="32"/>
        <end position="94"/>
    </location>
</feature>
<evidence type="ECO:0000313" key="2">
    <source>
        <dbReference type="EMBL" id="EDR03999.1"/>
    </source>
</evidence>
<keyword evidence="3" id="KW-1185">Reference proteome</keyword>
<dbReference type="SUPFAM" id="SSF52058">
    <property type="entry name" value="L domain-like"/>
    <property type="match status" value="1"/>
</dbReference>
<proteinExistence type="predicted"/>
<gene>
    <name evidence="2" type="ORF">LACBIDRAFT_306342</name>
</gene>
<evidence type="ECO:0000313" key="3">
    <source>
        <dbReference type="Proteomes" id="UP000001194"/>
    </source>
</evidence>
<dbReference type="KEGG" id="lbc:LACBIDRAFT_306342"/>
<dbReference type="Proteomes" id="UP000001194">
    <property type="component" value="Unassembled WGS sequence"/>
</dbReference>
<accession>B0DN61</accession>
<dbReference type="RefSeq" id="XP_001885254.1">
    <property type="nucleotide sequence ID" value="XM_001885219.1"/>
</dbReference>
<feature type="compositionally biased region" description="Basic residues" evidence="1">
    <location>
        <begin position="32"/>
        <end position="41"/>
    </location>
</feature>
<dbReference type="AlphaFoldDB" id="B0DN61"/>
<name>B0DN61_LACBS</name>
<sequence>MSRNGSTWSGTLPTLRKIFRIPKPLHPSFGRFKRFVRRRERRPAQSPPPLATPEGNLNLSRPPSSVFSGRAVTNYGGPSTSQASPSAHSFLPNLQPLDALGPQLTDYSEESVVPQPSCPRMYCVSLPSASPSPELPSIPSIYTGESAHGEYYYGTIYNSPLAANDDEPTNEQYQDMTRQSSASSYHTRRESLSPQREHQPEMVPETLVSSIAQTIISDYFKPSKLVIDRKISLIDMQSVLYALRNCLQDLTIGPIGVGQLTSPSATAAIDLRHLSSLKVNQVDFSCLKELLASVRMDSLTTLDLLVGSLEVVPHELNLGWSRLTDVILHDNFYPEVLDDVMGSLRDVTRLKWSGELAVANHKKYSYDLKSLQDLSVCSNEDGCTFFLKNIRSMIPQTLHLSHFSPFIRGRGSHGLLGVRNLSIEHKIDADQFLSVLHHFPALSTADFGISGTTMTEKSGWLAMQQQFAGLESLTLRSVSSPIRPLLMPISLSKLKSLVIIFDFKSEVKHQFCSGLADCLKKEEKLSLESICLVDAHITQRELRSVLEIASPTLLDYQIRQTRTRLES</sequence>
<feature type="compositionally biased region" description="Polar residues" evidence="1">
    <location>
        <begin position="76"/>
        <end position="87"/>
    </location>
</feature>
<dbReference type="InParanoid" id="B0DN61"/>
<feature type="compositionally biased region" description="Basic and acidic residues" evidence="1">
    <location>
        <begin position="187"/>
        <end position="200"/>
    </location>
</feature>
<protein>
    <submittedName>
        <fullName evidence="2">Predicted protein</fullName>
    </submittedName>
</protein>
<dbReference type="HOGENOM" id="CLU_461558_0_0_1"/>
<organism evidence="3">
    <name type="scientific">Laccaria bicolor (strain S238N-H82 / ATCC MYA-4686)</name>
    <name type="common">Bicoloured deceiver</name>
    <name type="synonym">Laccaria laccata var. bicolor</name>
    <dbReference type="NCBI Taxonomy" id="486041"/>
    <lineage>
        <taxon>Eukaryota</taxon>
        <taxon>Fungi</taxon>
        <taxon>Dikarya</taxon>
        <taxon>Basidiomycota</taxon>
        <taxon>Agaricomycotina</taxon>
        <taxon>Agaricomycetes</taxon>
        <taxon>Agaricomycetidae</taxon>
        <taxon>Agaricales</taxon>
        <taxon>Agaricineae</taxon>
        <taxon>Hydnangiaceae</taxon>
        <taxon>Laccaria</taxon>
    </lineage>
</organism>
<evidence type="ECO:0000256" key="1">
    <source>
        <dbReference type="SAM" id="MobiDB-lite"/>
    </source>
</evidence>
<dbReference type="EMBL" id="DS547120">
    <property type="protein sequence ID" value="EDR03999.1"/>
    <property type="molecule type" value="Genomic_DNA"/>
</dbReference>
<feature type="region of interest" description="Disordered" evidence="1">
    <location>
        <begin position="162"/>
        <end position="203"/>
    </location>
</feature>
<dbReference type="GeneID" id="6080895"/>
<reference evidence="2 3" key="1">
    <citation type="journal article" date="2008" name="Nature">
        <title>The genome of Laccaria bicolor provides insights into mycorrhizal symbiosis.</title>
        <authorList>
            <person name="Martin F."/>
            <person name="Aerts A."/>
            <person name="Ahren D."/>
            <person name="Brun A."/>
            <person name="Danchin E.G.J."/>
            <person name="Duchaussoy F."/>
            <person name="Gibon J."/>
            <person name="Kohler A."/>
            <person name="Lindquist E."/>
            <person name="Pereda V."/>
            <person name="Salamov A."/>
            <person name="Shapiro H.J."/>
            <person name="Wuyts J."/>
            <person name="Blaudez D."/>
            <person name="Buee M."/>
            <person name="Brokstein P."/>
            <person name="Canbaeck B."/>
            <person name="Cohen D."/>
            <person name="Courty P.E."/>
            <person name="Coutinho P.M."/>
            <person name="Delaruelle C."/>
            <person name="Detter J.C."/>
            <person name="Deveau A."/>
            <person name="DiFazio S."/>
            <person name="Duplessis S."/>
            <person name="Fraissinet-Tachet L."/>
            <person name="Lucic E."/>
            <person name="Frey-Klett P."/>
            <person name="Fourrey C."/>
            <person name="Feussner I."/>
            <person name="Gay G."/>
            <person name="Grimwood J."/>
            <person name="Hoegger P.J."/>
            <person name="Jain P."/>
            <person name="Kilaru S."/>
            <person name="Labbe J."/>
            <person name="Lin Y.C."/>
            <person name="Legue V."/>
            <person name="Le Tacon F."/>
            <person name="Marmeisse R."/>
            <person name="Melayah D."/>
            <person name="Montanini B."/>
            <person name="Muratet M."/>
            <person name="Nehls U."/>
            <person name="Niculita-Hirzel H."/>
            <person name="Oudot-Le Secq M.P."/>
            <person name="Peter M."/>
            <person name="Quesneville H."/>
            <person name="Rajashekar B."/>
            <person name="Reich M."/>
            <person name="Rouhier N."/>
            <person name="Schmutz J."/>
            <person name="Yin T."/>
            <person name="Chalot M."/>
            <person name="Henrissat B."/>
            <person name="Kuees U."/>
            <person name="Lucas S."/>
            <person name="Van de Peer Y."/>
            <person name="Podila G.K."/>
            <person name="Polle A."/>
            <person name="Pukkila P.J."/>
            <person name="Richardson P.M."/>
            <person name="Rouze P."/>
            <person name="Sanders I.R."/>
            <person name="Stajich J.E."/>
            <person name="Tunlid A."/>
            <person name="Tuskan G."/>
            <person name="Grigoriev I.V."/>
        </authorList>
    </citation>
    <scope>NUCLEOTIDE SEQUENCE [LARGE SCALE GENOMIC DNA]</scope>
    <source>
        <strain evidence="3">S238N-H82 / ATCC MYA-4686</strain>
    </source>
</reference>
<feature type="compositionally biased region" description="Polar residues" evidence="1">
    <location>
        <begin position="170"/>
        <end position="185"/>
    </location>
</feature>